<evidence type="ECO:0000256" key="4">
    <source>
        <dbReference type="ARBA" id="ARBA00022989"/>
    </source>
</evidence>
<keyword evidence="5 9" id="KW-0472">Membrane</keyword>
<feature type="region of interest" description="Disordered" evidence="8">
    <location>
        <begin position="1"/>
        <end position="49"/>
    </location>
</feature>
<organism evidence="10 11">
    <name type="scientific">Clupea harengus</name>
    <name type="common">Atlantic herring</name>
    <dbReference type="NCBI Taxonomy" id="7950"/>
    <lineage>
        <taxon>Eukaryota</taxon>
        <taxon>Metazoa</taxon>
        <taxon>Chordata</taxon>
        <taxon>Craniata</taxon>
        <taxon>Vertebrata</taxon>
        <taxon>Euteleostomi</taxon>
        <taxon>Actinopterygii</taxon>
        <taxon>Neopterygii</taxon>
        <taxon>Teleostei</taxon>
        <taxon>Clupei</taxon>
        <taxon>Clupeiformes</taxon>
        <taxon>Clupeoidei</taxon>
        <taxon>Clupeidae</taxon>
        <taxon>Clupea</taxon>
    </lineage>
</organism>
<dbReference type="Proteomes" id="UP000515152">
    <property type="component" value="Chromosome 16"/>
</dbReference>
<protein>
    <submittedName>
        <fullName evidence="11">Sodium- and chloride-dependent betaine transporter-like</fullName>
    </submittedName>
</protein>
<dbReference type="InterPro" id="IPR037272">
    <property type="entry name" value="SNS_sf"/>
</dbReference>
<keyword evidence="7" id="KW-1015">Disulfide bond</keyword>
<feature type="binding site" evidence="6">
    <location>
        <position position="397"/>
    </location>
    <ligand>
        <name>Na(+)</name>
        <dbReference type="ChEBI" id="CHEBI:29101"/>
        <label>1</label>
    </ligand>
</feature>
<evidence type="ECO:0000313" key="10">
    <source>
        <dbReference type="Proteomes" id="UP000515152"/>
    </source>
</evidence>
<reference evidence="11" key="1">
    <citation type="submission" date="2025-08" db="UniProtKB">
        <authorList>
            <consortium name="RefSeq"/>
        </authorList>
    </citation>
    <scope>IDENTIFICATION</scope>
</reference>
<dbReference type="PRINTS" id="PR00176">
    <property type="entry name" value="NANEUSMPORT"/>
</dbReference>
<dbReference type="GO" id="GO:0046872">
    <property type="term" value="F:metal ion binding"/>
    <property type="evidence" value="ECO:0007669"/>
    <property type="project" value="UniProtKB-KW"/>
</dbReference>
<proteinExistence type="predicted"/>
<feature type="transmembrane region" description="Helical" evidence="9">
    <location>
        <begin position="326"/>
        <end position="351"/>
    </location>
</feature>
<dbReference type="GeneID" id="105889638"/>
<keyword evidence="4 9" id="KW-1133">Transmembrane helix</keyword>
<name>A0A6P8GS10_CLUHA</name>
<dbReference type="OrthoDB" id="6581954at2759"/>
<feature type="transmembrane region" description="Helical" evidence="9">
    <location>
        <begin position="128"/>
        <end position="156"/>
    </location>
</feature>
<accession>A0A6P8GS10</accession>
<feature type="transmembrane region" description="Helical" evidence="9">
    <location>
        <begin position="507"/>
        <end position="526"/>
    </location>
</feature>
<keyword evidence="6" id="KW-0479">Metal-binding</keyword>
<evidence type="ECO:0000256" key="5">
    <source>
        <dbReference type="ARBA" id="ARBA00023136"/>
    </source>
</evidence>
<feature type="transmembrane region" description="Helical" evidence="9">
    <location>
        <begin position="289"/>
        <end position="314"/>
    </location>
</feature>
<comment type="subcellular location">
    <subcellularLocation>
        <location evidence="1">Membrane</location>
        <topology evidence="1">Multi-pass membrane protein</topology>
    </subcellularLocation>
</comment>
<dbReference type="PANTHER" id="PTHR11616:SF280">
    <property type="entry name" value="TRANSPORTER"/>
    <property type="match status" value="1"/>
</dbReference>
<dbReference type="Pfam" id="PF00209">
    <property type="entry name" value="SNF"/>
    <property type="match status" value="1"/>
</dbReference>
<keyword evidence="2" id="KW-0813">Transport</keyword>
<feature type="binding site" evidence="6">
    <location>
        <position position="300"/>
    </location>
    <ligand>
        <name>Na(+)</name>
        <dbReference type="ChEBI" id="CHEBI:29101"/>
        <label>1</label>
    </ligand>
</feature>
<feature type="transmembrane region" description="Helical" evidence="9">
    <location>
        <begin position="383"/>
        <end position="410"/>
    </location>
</feature>
<feature type="transmembrane region" description="Helical" evidence="9">
    <location>
        <begin position="246"/>
        <end position="269"/>
    </location>
</feature>
<dbReference type="AlphaFoldDB" id="A0A6P8GS10"/>
<dbReference type="InterPro" id="IPR000175">
    <property type="entry name" value="Na/ntran_symport"/>
</dbReference>
<dbReference type="RefSeq" id="XP_031438247.1">
    <property type="nucleotide sequence ID" value="XM_031582387.2"/>
</dbReference>
<gene>
    <name evidence="11" type="primary">LOC105889638</name>
</gene>
<dbReference type="GO" id="GO:0005332">
    <property type="term" value="F:gamma-aminobutyric acid:sodium:chloride symporter activity"/>
    <property type="evidence" value="ECO:0007669"/>
    <property type="project" value="TreeGrafter"/>
</dbReference>
<dbReference type="SUPFAM" id="SSF161070">
    <property type="entry name" value="SNF-like"/>
    <property type="match status" value="1"/>
</dbReference>
<feature type="binding site" evidence="6">
    <location>
        <position position="69"/>
    </location>
    <ligand>
        <name>Na(+)</name>
        <dbReference type="ChEBI" id="CHEBI:29101"/>
        <label>1</label>
    </ligand>
</feature>
<feature type="transmembrane region" description="Helical" evidence="9">
    <location>
        <begin position="468"/>
        <end position="486"/>
    </location>
</feature>
<feature type="transmembrane region" description="Helical" evidence="9">
    <location>
        <begin position="86"/>
        <end position="107"/>
    </location>
</feature>
<keyword evidence="6" id="KW-0915">Sodium</keyword>
<sequence length="613" mass="68649">MIYDAQGVQQEEREEEPTENLHAGGSSPERMDPDSPDRSPSGQQQPRDKWANKSEFLFSMAGVINGLENVWIFPYLCYENGGGAFFIPYFATLLFCGMPIFFLETALGQYTSEGGVTAWRKICPMFEGIGIASQVIVSYLNVYYIVMLAWAVMYLFNSFKSPLPWATCDNSWNTMNCQNTTMDTGIDSYNNISRPEEEFWRFRLLRENDEGLGPVNGDLALCLLLVWVVCYFCIWKGIKSMGKVVYFTATFPHLMLFILLIRGVTLPGAMDGIKYYLYPNLHRIADIRVWVDAGTHVLFSLTVCQGVPTALGSYNKYNNNCYNDCIGLCILNTCTSIFAGFVVFSVLGFMAHVLGMPVEDVVQIGPGLAFIAFPRALALLPGAQFWCVLFFLMVLLLGLNVQFVCVESLATAISDLFPVELRSKKKGRQEILVLVIATVCFLLGLPFITQGGIYLLHTVDLYAFSKCSLLFIACLESVVIAWIYGADRFYDNIEDMIGCPPFPVLKYCWLFISPLICGVLLFLNVYSPFDPSLPWGTGLGFVLMLTPLMCIPVFILVALLKVSNMLSPSSELRQVRPHKARLTLCGYVIIDGQRLQTTRSCAEEDKVLFTNSV</sequence>
<evidence type="ECO:0000313" key="11">
    <source>
        <dbReference type="RefSeq" id="XP_031438247.1"/>
    </source>
</evidence>
<keyword evidence="10" id="KW-1185">Reference proteome</keyword>
<evidence type="ECO:0000256" key="9">
    <source>
        <dbReference type="SAM" id="Phobius"/>
    </source>
</evidence>
<dbReference type="GO" id="GO:0005886">
    <property type="term" value="C:plasma membrane"/>
    <property type="evidence" value="ECO:0007669"/>
    <property type="project" value="TreeGrafter"/>
</dbReference>
<dbReference type="PROSITE" id="PS50267">
    <property type="entry name" value="NA_NEUROTRAN_SYMP_3"/>
    <property type="match status" value="1"/>
</dbReference>
<evidence type="ECO:0000256" key="2">
    <source>
        <dbReference type="ARBA" id="ARBA00022448"/>
    </source>
</evidence>
<dbReference type="PANTHER" id="PTHR11616">
    <property type="entry name" value="SODIUM/CHLORIDE DEPENDENT TRANSPORTER"/>
    <property type="match status" value="1"/>
</dbReference>
<feature type="binding site" evidence="6">
    <location>
        <position position="62"/>
    </location>
    <ligand>
        <name>Na(+)</name>
        <dbReference type="ChEBI" id="CHEBI:29101"/>
        <label>1</label>
    </ligand>
</feature>
<feature type="binding site" evidence="6">
    <location>
        <position position="332"/>
    </location>
    <ligand>
        <name>Na(+)</name>
        <dbReference type="ChEBI" id="CHEBI:29101"/>
        <label>1</label>
    </ligand>
</feature>
<feature type="transmembrane region" description="Helical" evidence="9">
    <location>
        <begin position="538"/>
        <end position="560"/>
    </location>
</feature>
<dbReference type="GO" id="GO:0042995">
    <property type="term" value="C:cell projection"/>
    <property type="evidence" value="ECO:0007669"/>
    <property type="project" value="TreeGrafter"/>
</dbReference>
<feature type="transmembrane region" description="Helical" evidence="9">
    <location>
        <begin position="215"/>
        <end position="234"/>
    </location>
</feature>
<dbReference type="KEGG" id="char:105889638"/>
<evidence type="ECO:0000256" key="6">
    <source>
        <dbReference type="PIRSR" id="PIRSR600175-1"/>
    </source>
</evidence>
<feature type="transmembrane region" description="Helical" evidence="9">
    <location>
        <begin position="56"/>
        <end position="74"/>
    </location>
</feature>
<feature type="disulfide bond" evidence="7">
    <location>
        <begin position="168"/>
        <end position="177"/>
    </location>
</feature>
<keyword evidence="3 9" id="KW-0812">Transmembrane</keyword>
<evidence type="ECO:0000256" key="1">
    <source>
        <dbReference type="ARBA" id="ARBA00004141"/>
    </source>
</evidence>
<evidence type="ECO:0000256" key="8">
    <source>
        <dbReference type="SAM" id="MobiDB-lite"/>
    </source>
</evidence>
<evidence type="ECO:0000256" key="3">
    <source>
        <dbReference type="ARBA" id="ARBA00022692"/>
    </source>
</evidence>
<evidence type="ECO:0000256" key="7">
    <source>
        <dbReference type="PIRSR" id="PIRSR600175-2"/>
    </source>
</evidence>
<feature type="transmembrane region" description="Helical" evidence="9">
    <location>
        <begin position="431"/>
        <end position="456"/>
    </location>
</feature>